<keyword evidence="1" id="KW-0472">Membrane</keyword>
<feature type="transmembrane region" description="Helical" evidence="1">
    <location>
        <begin position="12"/>
        <end position="32"/>
    </location>
</feature>
<proteinExistence type="predicted"/>
<name>A0A1G8D490_9FLAO</name>
<reference evidence="3" key="1">
    <citation type="submission" date="2016-10" db="EMBL/GenBank/DDBJ databases">
        <authorList>
            <person name="Varghese N."/>
            <person name="Submissions S."/>
        </authorList>
    </citation>
    <scope>NUCLEOTIDE SEQUENCE [LARGE SCALE GENOMIC DNA]</scope>
    <source>
        <strain evidence="3">CGMCC 1.2747</strain>
    </source>
</reference>
<gene>
    <name evidence="2" type="ORF">SAMN04488062_10914</name>
</gene>
<evidence type="ECO:0000313" key="3">
    <source>
        <dbReference type="Proteomes" id="UP000199274"/>
    </source>
</evidence>
<keyword evidence="3" id="KW-1185">Reference proteome</keyword>
<organism evidence="2 3">
    <name type="scientific">Flavobacterium omnivorum</name>
    <dbReference type="NCBI Taxonomy" id="178355"/>
    <lineage>
        <taxon>Bacteria</taxon>
        <taxon>Pseudomonadati</taxon>
        <taxon>Bacteroidota</taxon>
        <taxon>Flavobacteriia</taxon>
        <taxon>Flavobacteriales</taxon>
        <taxon>Flavobacteriaceae</taxon>
        <taxon>Flavobacterium</taxon>
    </lineage>
</organism>
<dbReference type="EMBL" id="FNDB01000009">
    <property type="protein sequence ID" value="SDH52502.1"/>
    <property type="molecule type" value="Genomic_DNA"/>
</dbReference>
<dbReference type="AlphaFoldDB" id="A0A1G8D490"/>
<keyword evidence="1" id="KW-0812">Transmembrane</keyword>
<dbReference type="Proteomes" id="UP000199274">
    <property type="component" value="Unassembled WGS sequence"/>
</dbReference>
<sequence length="52" mass="6211">MMKIFVKIYGSTFFQLSYFIILFLFATALFNVHENLRLQLTTSLFAKKKRVM</sequence>
<accession>A0A1G8D490</accession>
<evidence type="ECO:0000313" key="2">
    <source>
        <dbReference type="EMBL" id="SDH52502.1"/>
    </source>
</evidence>
<protein>
    <submittedName>
        <fullName evidence="2">Uncharacterized protein</fullName>
    </submittedName>
</protein>
<keyword evidence="1" id="KW-1133">Transmembrane helix</keyword>
<evidence type="ECO:0000256" key="1">
    <source>
        <dbReference type="SAM" id="Phobius"/>
    </source>
</evidence>